<keyword evidence="3" id="KW-1185">Reference proteome</keyword>
<sequence length="288" mass="30970">MPADDLRRPLMTAHLNDLAERVNGPTSVLDLHLDGPGVEGHTTNAGSLAAFLKALDEVIKNVAKSTGRLARFNSALRVTPTLGSVRLLVAAPDVGAEAGALPTKRPEPVEEIALRRLVVLMNLAQKHDEPTSAVLDAALHDLSSPARDALAKFAKVTRESTYELYGHWADASRGTSEVRLSMPAASRLEHAAGDTVSAVAERTIVGTVDGWEWSSSTVRFAPQVGRAFRASVPEHLAPMVARLVSSPDLEYLGHFKVVTMFKRGSNQPGRSGYSLEKIQTSTKRNLAE</sequence>
<feature type="region of interest" description="Disordered" evidence="1">
    <location>
        <begin position="266"/>
        <end position="288"/>
    </location>
</feature>
<reference evidence="2 3" key="1">
    <citation type="submission" date="2020-08" db="EMBL/GenBank/DDBJ databases">
        <title>Sequencing the genomes of 1000 actinobacteria strains.</title>
        <authorList>
            <person name="Klenk H.-P."/>
        </authorList>
    </citation>
    <scope>NUCLEOTIDE SEQUENCE [LARGE SCALE GENOMIC DNA]</scope>
    <source>
        <strain evidence="2 3">DSM 45272</strain>
    </source>
</reference>
<comment type="caution">
    <text evidence="2">The sequence shown here is derived from an EMBL/GenBank/DDBJ whole genome shotgun (WGS) entry which is preliminary data.</text>
</comment>
<evidence type="ECO:0000313" key="3">
    <source>
        <dbReference type="Proteomes" id="UP000580861"/>
    </source>
</evidence>
<gene>
    <name evidence="2" type="ORF">HDA45_004053</name>
</gene>
<accession>A0A841B1H9</accession>
<dbReference type="RefSeq" id="WP_184897619.1">
    <property type="nucleotide sequence ID" value="NZ_JACHMX010000001.1"/>
</dbReference>
<evidence type="ECO:0000313" key="2">
    <source>
        <dbReference type="EMBL" id="MBB5853966.1"/>
    </source>
</evidence>
<organism evidence="2 3">
    <name type="scientific">Amycolatopsis umgeniensis</name>
    <dbReference type="NCBI Taxonomy" id="336628"/>
    <lineage>
        <taxon>Bacteria</taxon>
        <taxon>Bacillati</taxon>
        <taxon>Actinomycetota</taxon>
        <taxon>Actinomycetes</taxon>
        <taxon>Pseudonocardiales</taxon>
        <taxon>Pseudonocardiaceae</taxon>
        <taxon>Amycolatopsis</taxon>
    </lineage>
</organism>
<dbReference type="EMBL" id="JACHMX010000001">
    <property type="protein sequence ID" value="MBB5853966.1"/>
    <property type="molecule type" value="Genomic_DNA"/>
</dbReference>
<evidence type="ECO:0000256" key="1">
    <source>
        <dbReference type="SAM" id="MobiDB-lite"/>
    </source>
</evidence>
<dbReference type="AlphaFoldDB" id="A0A841B1H9"/>
<protein>
    <submittedName>
        <fullName evidence="2">Uncharacterized protein</fullName>
    </submittedName>
</protein>
<proteinExistence type="predicted"/>
<name>A0A841B1H9_9PSEU</name>
<dbReference type="Proteomes" id="UP000580861">
    <property type="component" value="Unassembled WGS sequence"/>
</dbReference>
<feature type="compositionally biased region" description="Polar residues" evidence="1">
    <location>
        <begin position="277"/>
        <end position="288"/>
    </location>
</feature>